<evidence type="ECO:0000256" key="3">
    <source>
        <dbReference type="ARBA" id="ARBA00004413"/>
    </source>
</evidence>
<evidence type="ECO:0000256" key="11">
    <source>
        <dbReference type="ARBA" id="ARBA00022753"/>
    </source>
</evidence>
<evidence type="ECO:0000256" key="2">
    <source>
        <dbReference type="ARBA" id="ARBA00004134"/>
    </source>
</evidence>
<organism evidence="20 21">
    <name type="scientific">Lachancea mirantina</name>
    <dbReference type="NCBI Taxonomy" id="1230905"/>
    <lineage>
        <taxon>Eukaryota</taxon>
        <taxon>Fungi</taxon>
        <taxon>Dikarya</taxon>
        <taxon>Ascomycota</taxon>
        <taxon>Saccharomycotina</taxon>
        <taxon>Saccharomycetes</taxon>
        <taxon>Saccharomycetales</taxon>
        <taxon>Saccharomycetaceae</taxon>
        <taxon>Lachancea</taxon>
    </lineage>
</organism>
<dbReference type="PANTHER" id="PTHR15735:SF19">
    <property type="entry name" value="ACTIN CYTOSKELETON-REGULATORY COMPLEX PROTEIN SLA1"/>
    <property type="match status" value="1"/>
</dbReference>
<dbReference type="InterPro" id="IPR035800">
    <property type="entry name" value="Sla1_SH3_1"/>
</dbReference>
<dbReference type="AlphaFoldDB" id="A0A1G4JBL3"/>
<keyword evidence="13" id="KW-0009">Actin-binding</keyword>
<dbReference type="EMBL" id="LT598463">
    <property type="protein sequence ID" value="SCU87507.1"/>
    <property type="molecule type" value="Genomic_DNA"/>
</dbReference>
<keyword evidence="7" id="KW-1003">Cell membrane</keyword>
<dbReference type="SUPFAM" id="SSF50044">
    <property type="entry name" value="SH3-domain"/>
    <property type="match status" value="3"/>
</dbReference>
<evidence type="ECO:0000313" key="21">
    <source>
        <dbReference type="Proteomes" id="UP000191024"/>
    </source>
</evidence>
<evidence type="ECO:0000256" key="7">
    <source>
        <dbReference type="ARBA" id="ARBA00022475"/>
    </source>
</evidence>
<feature type="compositionally biased region" description="Polar residues" evidence="18">
    <location>
        <begin position="637"/>
        <end position="646"/>
    </location>
</feature>
<name>A0A1G4JBL3_9SACH</name>
<dbReference type="CDD" id="cd11773">
    <property type="entry name" value="SH3_Sla1p_1"/>
    <property type="match status" value="1"/>
</dbReference>
<dbReference type="GO" id="GO:0030674">
    <property type="term" value="F:protein-macromolecule adaptor activity"/>
    <property type="evidence" value="ECO:0007669"/>
    <property type="project" value="InterPro"/>
</dbReference>
<evidence type="ECO:0000256" key="10">
    <source>
        <dbReference type="ARBA" id="ARBA00022737"/>
    </source>
</evidence>
<dbReference type="Pfam" id="PF00018">
    <property type="entry name" value="SH3_1"/>
    <property type="match status" value="2"/>
</dbReference>
<dbReference type="GO" id="GO:0005634">
    <property type="term" value="C:nucleus"/>
    <property type="evidence" value="ECO:0007669"/>
    <property type="project" value="TreeGrafter"/>
</dbReference>
<dbReference type="GO" id="GO:0005886">
    <property type="term" value="C:plasma membrane"/>
    <property type="evidence" value="ECO:0007669"/>
    <property type="project" value="UniProtKB-SubCell"/>
</dbReference>
<keyword evidence="21" id="KW-1185">Reference proteome</keyword>
<dbReference type="STRING" id="1230905.A0A1G4JBL3"/>
<dbReference type="CDD" id="cd11775">
    <property type="entry name" value="SH3_Sla1p_3"/>
    <property type="match status" value="1"/>
</dbReference>
<dbReference type="PANTHER" id="PTHR15735">
    <property type="entry name" value="FCH AND DOUBLE SH3 DOMAINS PROTEIN"/>
    <property type="match status" value="1"/>
</dbReference>
<dbReference type="GO" id="GO:0030833">
    <property type="term" value="P:regulation of actin filament polymerization"/>
    <property type="evidence" value="ECO:0007669"/>
    <property type="project" value="TreeGrafter"/>
</dbReference>
<keyword evidence="14" id="KW-0206">Cytoskeleton</keyword>
<comment type="similarity">
    <text evidence="4">Belongs to the SLA1 family.</text>
</comment>
<dbReference type="PROSITE" id="PS50002">
    <property type="entry name" value="SH3"/>
    <property type="match status" value="2"/>
</dbReference>
<evidence type="ECO:0000256" key="18">
    <source>
        <dbReference type="SAM" id="MobiDB-lite"/>
    </source>
</evidence>
<dbReference type="FunFam" id="1.10.150.50:FF:000094">
    <property type="entry name" value="Actin cytoskeleton-regulatory complex protein SLA1"/>
    <property type="match status" value="1"/>
</dbReference>
<evidence type="ECO:0000256" key="14">
    <source>
        <dbReference type="ARBA" id="ARBA00023212"/>
    </source>
</evidence>
<dbReference type="InterPro" id="IPR013761">
    <property type="entry name" value="SAM/pointed_sf"/>
</dbReference>
<dbReference type="GO" id="GO:0000147">
    <property type="term" value="P:actin cortical patch assembly"/>
    <property type="evidence" value="ECO:0007669"/>
    <property type="project" value="TreeGrafter"/>
</dbReference>
<dbReference type="GO" id="GO:0010008">
    <property type="term" value="C:endosome membrane"/>
    <property type="evidence" value="ECO:0007669"/>
    <property type="project" value="UniProtKB-SubCell"/>
</dbReference>
<feature type="region of interest" description="Disordered" evidence="18">
    <location>
        <begin position="554"/>
        <end position="599"/>
    </location>
</feature>
<feature type="compositionally biased region" description="Basic and acidic residues" evidence="18">
    <location>
        <begin position="614"/>
        <end position="629"/>
    </location>
</feature>
<sequence length="1219" mass="132707">MTIFLGIYRAIYQYEPQSPEELAIDENDLLYLLQKSDVDDWWTVKKRVIGADIDEPSGLVPNNYIEEAPVIGVRRALYDYLDVQNPDEEMVFHENDTFDVFDDRDPDWVLCRSQKTKECGFVPGNYIEAAVPGGSAAIAAPPATSVASSAPAVDITSFPPPPQHVARSNAVSSERLADDNEEAPPIMPSRPSASLDEDDEYHSAVAPVPLPVGTAEEAPPSKPSRPMSESRVRPSLDDDYTDEYNRQAGSSAAESSRGDGDFQSWEISEVDGRKKRKAKLAIGRDAIYFTSAKNGPQQWDIKDLMSYDNEKKHIFLEFSNPYANIEIHTGTTDIANEIIFYLSELKGASKAHGLREVEEASKSSSKKQGKIVYDFIGESRDELSVKEGDIVNILNDRKSEDWWMCELVSTGQQGVIPAQFVEPMNQLSFMAGTLKKLGKVGKSSKNSGNWKDDEEQDGSKSAKKSSRKRGSSILSKKKDKDSSSSKKHKDYPDSKKTRIWVDRSGTFKVEAEFIGCHDGKIHLHKANGVKIAVAADKLSPDDLIYVERTTGMSLDKYKPKTSGSPKSARDKERERRRKLKDQDEREREKEERERERRLRERELEELRKARDLLDKERASMKAARDKDLPPIKPPRPNQSSSGTNIASLGPPKSESKNPDYDWFEFFLNCGVDVNNCQRYAINFEREQIAEEILPDIQPSLLRTLGLREGDIIRVMKFLDQKFGREKNEALATGGGLFSESNGALKVSRTGDTTGLAQNLLPQQLGVPNTSQEDDAWTVKPAVSSATATLKPNSEFSGSMQDLLDLQPLEPKKTAASAQQISAPQPNLQSLESVKTGNSIRQQEPLLMDRTGASIAPLDPFKTGGNNLLPMATGGFVMVPVATGGLIPFQRTGGLAMPQTTFGMQPTGTILPVQKTGSGLVPVNTGGFLPQTTFGMQNTGGPMQLQTTGGALPSQPRFLGGQSTGGFMPSSNVMPVQNTAGLMPLPQTSFNQPASSFMQQNMTGSLPLQRTGGGMNFAQAPTGFQQTGTANFVPSQFTGGMTGVNMGVPQTSFNSQISNVTGNYPLNTFGSQMTGGANYGNALNTHATGGMAQGNFNAYGPINTGIQMTGGGNPSLMLGGQQTGGFQPQSQFGLNLQRTGGMNTSFPQTSFNYNSQVPANTLGNNLTGGVNQINNMMQNTSLSQAPLQTQPTGFGFGNGPQPQGRQANLYNASADNPFGF</sequence>
<dbReference type="Pfam" id="PF14604">
    <property type="entry name" value="SH3_9"/>
    <property type="match status" value="1"/>
</dbReference>
<dbReference type="Proteomes" id="UP000191024">
    <property type="component" value="Chromosome D"/>
</dbReference>
<evidence type="ECO:0000256" key="17">
    <source>
        <dbReference type="PROSITE-ProRule" id="PRU00192"/>
    </source>
</evidence>
<evidence type="ECO:0000256" key="12">
    <source>
        <dbReference type="ARBA" id="ARBA00023136"/>
    </source>
</evidence>
<dbReference type="GO" id="GO:0030479">
    <property type="term" value="C:actin cortical patch"/>
    <property type="evidence" value="ECO:0007669"/>
    <property type="project" value="UniProtKB-SubCell"/>
</dbReference>
<dbReference type="OrthoDB" id="26539at2759"/>
<reference evidence="20 21" key="1">
    <citation type="submission" date="2016-03" db="EMBL/GenBank/DDBJ databases">
        <authorList>
            <person name="Devillers H."/>
        </authorList>
    </citation>
    <scope>NUCLEOTIDE SEQUENCE [LARGE SCALE GENOMIC DNA]</scope>
    <source>
        <strain evidence="20">CBS 11717</strain>
    </source>
</reference>
<evidence type="ECO:0000256" key="6">
    <source>
        <dbReference type="ARBA" id="ARBA00022443"/>
    </source>
</evidence>
<feature type="compositionally biased region" description="Basic and acidic residues" evidence="18">
    <location>
        <begin position="476"/>
        <end position="494"/>
    </location>
</feature>
<protein>
    <recommendedName>
        <fullName evidence="5">Actin cytoskeleton-regulatory complex protein SLA1</fullName>
    </recommendedName>
    <alternativeName>
        <fullName evidence="16">Actin cytoskeleton-regulatory complex protein sla1</fullName>
    </alternativeName>
</protein>
<feature type="compositionally biased region" description="Low complexity" evidence="18">
    <location>
        <begin position="1191"/>
        <end position="1205"/>
    </location>
</feature>
<evidence type="ECO:0000256" key="5">
    <source>
        <dbReference type="ARBA" id="ARBA00020357"/>
    </source>
</evidence>
<keyword evidence="11" id="KW-0967">Endosome</keyword>
<dbReference type="Pfam" id="PF24081">
    <property type="entry name" value="PH_SLA1"/>
    <property type="match status" value="1"/>
</dbReference>
<proteinExistence type="inferred from homology"/>
<dbReference type="Pfam" id="PF03983">
    <property type="entry name" value="SHD1"/>
    <property type="match status" value="1"/>
</dbReference>
<comment type="subcellular location">
    <subcellularLocation>
        <location evidence="3">Cell membrane</location>
        <topology evidence="3">Peripheral membrane protein</topology>
        <orientation evidence="3">Cytoplasmic side</orientation>
    </subcellularLocation>
    <subcellularLocation>
        <location evidence="2">Cytoplasm</location>
        <location evidence="2">Cytoskeleton</location>
        <location evidence="2">Actin patch</location>
    </subcellularLocation>
    <subcellularLocation>
        <location evidence="1">Endosome membrane</location>
        <topology evidence="1">Peripheral membrane protein</topology>
        <orientation evidence="1">Cytoplasmic side</orientation>
    </subcellularLocation>
</comment>
<feature type="domain" description="SH3" evidence="19">
    <location>
        <begin position="3"/>
        <end position="70"/>
    </location>
</feature>
<dbReference type="GO" id="GO:0043130">
    <property type="term" value="F:ubiquitin binding"/>
    <property type="evidence" value="ECO:0007669"/>
    <property type="project" value="InterPro"/>
</dbReference>
<evidence type="ECO:0000313" key="20">
    <source>
        <dbReference type="EMBL" id="SCU87507.1"/>
    </source>
</evidence>
<evidence type="ECO:0000256" key="16">
    <source>
        <dbReference type="ARBA" id="ARBA00070651"/>
    </source>
</evidence>
<keyword evidence="12" id="KW-0472">Membrane</keyword>
<feature type="region of interest" description="Disordered" evidence="18">
    <location>
        <begin position="614"/>
        <end position="653"/>
    </location>
</feature>
<dbReference type="GO" id="GO:0003779">
    <property type="term" value="F:actin binding"/>
    <property type="evidence" value="ECO:0007669"/>
    <property type="project" value="UniProtKB-KW"/>
</dbReference>
<keyword evidence="8" id="KW-0963">Cytoplasm</keyword>
<evidence type="ECO:0000256" key="1">
    <source>
        <dbReference type="ARBA" id="ARBA00004125"/>
    </source>
</evidence>
<dbReference type="InterPro" id="IPR056996">
    <property type="entry name" value="PH_SLA1"/>
</dbReference>
<dbReference type="FunFam" id="2.30.30.40:FF:000300">
    <property type="entry name" value="Actin cytoskeleton-regulatory complex protein SLA1"/>
    <property type="match status" value="1"/>
</dbReference>
<comment type="function">
    <text evidence="15">Component of the PAN1 actin cytoskeleton-regulatory complex required for the internalization of endosomes during actin-coupled endocytosis. The complex links the site of endocytosis to the cell membrane-associated actin cytoskeleton. Mediates uptake of external molecules and vacuolar degradation of plasma membrane proteins. Plays a role in the proper organization of the cell membrane-associated actin cytoskeleton and promotes its destabilization.</text>
</comment>
<evidence type="ECO:0000259" key="19">
    <source>
        <dbReference type="PROSITE" id="PS50002"/>
    </source>
</evidence>
<dbReference type="SMART" id="SM00326">
    <property type="entry name" value="SH3"/>
    <property type="match status" value="3"/>
</dbReference>
<dbReference type="Gene3D" id="2.30.30.700">
    <property type="entry name" value="SLA1 homology domain 1"/>
    <property type="match status" value="1"/>
</dbReference>
<feature type="region of interest" description="Disordered" evidence="18">
    <location>
        <begin position="154"/>
        <end position="262"/>
    </location>
</feature>
<accession>A0A1G4JBL3</accession>
<dbReference type="GO" id="GO:0006897">
    <property type="term" value="P:endocytosis"/>
    <property type="evidence" value="ECO:0007669"/>
    <property type="project" value="UniProtKB-KW"/>
</dbReference>
<keyword evidence="9" id="KW-0254">Endocytosis</keyword>
<feature type="region of interest" description="Disordered" evidence="18">
    <location>
        <begin position="439"/>
        <end position="494"/>
    </location>
</feature>
<keyword evidence="10" id="KW-0677">Repeat</keyword>
<feature type="compositionally biased region" description="Low complexity" evidence="18">
    <location>
        <begin position="440"/>
        <end position="449"/>
    </location>
</feature>
<evidence type="ECO:0000256" key="15">
    <source>
        <dbReference type="ARBA" id="ARBA00025194"/>
    </source>
</evidence>
<feature type="compositionally biased region" description="Basic and acidic residues" evidence="18">
    <location>
        <begin position="580"/>
        <end position="599"/>
    </location>
</feature>
<dbReference type="GO" id="GO:0042802">
    <property type="term" value="F:identical protein binding"/>
    <property type="evidence" value="ECO:0007669"/>
    <property type="project" value="InterPro"/>
</dbReference>
<evidence type="ECO:0000256" key="13">
    <source>
        <dbReference type="ARBA" id="ARBA00023203"/>
    </source>
</evidence>
<dbReference type="InterPro" id="IPR007131">
    <property type="entry name" value="SHD1"/>
</dbReference>
<dbReference type="Gene3D" id="1.10.150.50">
    <property type="entry name" value="Transcription Factor, Ets-1"/>
    <property type="match status" value="1"/>
</dbReference>
<gene>
    <name evidence="20" type="ORF">LAMI_0D06326G</name>
</gene>
<keyword evidence="6 17" id="KW-0728">SH3 domain</keyword>
<evidence type="ECO:0000256" key="4">
    <source>
        <dbReference type="ARBA" id="ARBA00007948"/>
    </source>
</evidence>
<evidence type="ECO:0000256" key="9">
    <source>
        <dbReference type="ARBA" id="ARBA00022583"/>
    </source>
</evidence>
<dbReference type="PRINTS" id="PR00452">
    <property type="entry name" value="SH3DOMAIN"/>
</dbReference>
<feature type="region of interest" description="Disordered" evidence="18">
    <location>
        <begin position="1191"/>
        <end position="1219"/>
    </location>
</feature>
<dbReference type="InterPro" id="IPR001452">
    <property type="entry name" value="SH3_domain"/>
</dbReference>
<dbReference type="InterPro" id="IPR036028">
    <property type="entry name" value="SH3-like_dom_sf"/>
</dbReference>
<feature type="compositionally biased region" description="Basic residues" evidence="18">
    <location>
        <begin position="461"/>
        <end position="470"/>
    </location>
</feature>
<dbReference type="Gene3D" id="2.30.30.40">
    <property type="entry name" value="SH3 Domains"/>
    <property type="match status" value="3"/>
</dbReference>
<evidence type="ECO:0000256" key="8">
    <source>
        <dbReference type="ARBA" id="ARBA00022490"/>
    </source>
</evidence>
<dbReference type="CDD" id="cd09532">
    <property type="entry name" value="SAM_SLA1_fungal"/>
    <property type="match status" value="1"/>
</dbReference>
<dbReference type="InterPro" id="IPR035821">
    <property type="entry name" value="Sla1_SH3_3"/>
</dbReference>
<feature type="domain" description="SH3" evidence="19">
    <location>
        <begin position="364"/>
        <end position="426"/>
    </location>
</feature>